<feature type="signal peptide" evidence="2">
    <location>
        <begin position="1"/>
        <end position="27"/>
    </location>
</feature>
<organism evidence="4 5">
    <name type="scientific">Metarhizobium album</name>
    <dbReference type="NCBI Taxonomy" id="2182425"/>
    <lineage>
        <taxon>Bacteria</taxon>
        <taxon>Pseudomonadati</taxon>
        <taxon>Pseudomonadota</taxon>
        <taxon>Alphaproteobacteria</taxon>
        <taxon>Hyphomicrobiales</taxon>
        <taxon>Rhizobiaceae</taxon>
        <taxon>Metarhizobium</taxon>
    </lineage>
</organism>
<feature type="chain" id="PRO_5015576435" description="NAD glycohydrolase translocation F5/8 type C domain-containing protein" evidence="2">
    <location>
        <begin position="28"/>
        <end position="227"/>
    </location>
</feature>
<dbReference type="NCBIfam" id="NF047619">
    <property type="entry name" value="NADase_discoid"/>
    <property type="match status" value="1"/>
</dbReference>
<comment type="caution">
    <text evidence="4">The sequence shown here is derived from an EMBL/GenBank/DDBJ whole genome shotgun (WGS) entry which is preliminary data.</text>
</comment>
<reference evidence="4 5" key="1">
    <citation type="submission" date="2018-05" db="EMBL/GenBank/DDBJ databases">
        <title>The draft genome of strain NS-104.</title>
        <authorList>
            <person name="Hang P."/>
            <person name="Jiang J."/>
        </authorList>
    </citation>
    <scope>NUCLEOTIDE SEQUENCE [LARGE SCALE GENOMIC DNA]</scope>
    <source>
        <strain evidence="4 5">NS-104</strain>
    </source>
</reference>
<sequence>MLGDFSMNGRIFAGTLALLVMASPAAAAGEPGVQQMPHASTEQRQPERRIERDMPEDLEPDMPEEVEPVFATRPVTGGEICQRQRFTIGEATVCVSSILEPQFGNRYGSLNLTDGRKSTAWVEGASGDGIGEYVAVEFDAPVIVSGLEIANGYTKNSDIFDKNNRVRNLTVSTASGSAQTVELTDNEDWQNLGVSLPEKTTWLMLTISSVYRGSKYRDTAISGLDIR</sequence>
<dbReference type="SUPFAM" id="SSF49785">
    <property type="entry name" value="Galactose-binding domain-like"/>
    <property type="match status" value="1"/>
</dbReference>
<dbReference type="AlphaFoldDB" id="A0A2U2DR03"/>
<dbReference type="Pfam" id="PF25302">
    <property type="entry name" value="NADase_transloc"/>
    <property type="match status" value="1"/>
</dbReference>
<dbReference type="InterPro" id="IPR057561">
    <property type="entry name" value="NADase_transloc"/>
</dbReference>
<evidence type="ECO:0000256" key="2">
    <source>
        <dbReference type="SAM" id="SignalP"/>
    </source>
</evidence>
<evidence type="ECO:0000256" key="1">
    <source>
        <dbReference type="SAM" id="MobiDB-lite"/>
    </source>
</evidence>
<dbReference type="OrthoDB" id="9816009at2"/>
<dbReference type="EMBL" id="QFBC01000005">
    <property type="protein sequence ID" value="PWE55746.1"/>
    <property type="molecule type" value="Genomic_DNA"/>
</dbReference>
<protein>
    <recommendedName>
        <fullName evidence="3">NAD glycohydrolase translocation F5/8 type C domain-containing protein</fullName>
    </recommendedName>
</protein>
<evidence type="ECO:0000313" key="4">
    <source>
        <dbReference type="EMBL" id="PWE55746.1"/>
    </source>
</evidence>
<feature type="domain" description="NAD glycohydrolase translocation F5/8 type C" evidence="3">
    <location>
        <begin position="92"/>
        <end position="223"/>
    </location>
</feature>
<accession>A0A2U2DR03</accession>
<dbReference type="Gene3D" id="2.60.120.260">
    <property type="entry name" value="Galactose-binding domain-like"/>
    <property type="match status" value="1"/>
</dbReference>
<proteinExistence type="predicted"/>
<dbReference type="InterPro" id="IPR008979">
    <property type="entry name" value="Galactose-bd-like_sf"/>
</dbReference>
<evidence type="ECO:0000259" key="3">
    <source>
        <dbReference type="Pfam" id="PF25302"/>
    </source>
</evidence>
<dbReference type="Proteomes" id="UP000245252">
    <property type="component" value="Unassembled WGS sequence"/>
</dbReference>
<evidence type="ECO:0000313" key="5">
    <source>
        <dbReference type="Proteomes" id="UP000245252"/>
    </source>
</evidence>
<keyword evidence="5" id="KW-1185">Reference proteome</keyword>
<dbReference type="RefSeq" id="WP_109458823.1">
    <property type="nucleotide sequence ID" value="NZ_QFBC01000005.1"/>
</dbReference>
<feature type="region of interest" description="Disordered" evidence="1">
    <location>
        <begin position="29"/>
        <end position="50"/>
    </location>
</feature>
<name>A0A2U2DR03_9HYPH</name>
<gene>
    <name evidence="4" type="ORF">DEM27_13800</name>
</gene>
<keyword evidence="2" id="KW-0732">Signal</keyword>